<dbReference type="HOGENOM" id="CLU_2728279_0_0_10"/>
<proteinExistence type="predicted"/>
<evidence type="ECO:0000313" key="3">
    <source>
        <dbReference type="Proteomes" id="UP000003160"/>
    </source>
</evidence>
<gene>
    <name evidence="2" type="ORF">HMPREF0645_1461</name>
</gene>
<dbReference type="Proteomes" id="UP000003160">
    <property type="component" value="Unassembled WGS sequence"/>
</dbReference>
<feature type="non-terminal residue" evidence="2">
    <location>
        <position position="1"/>
    </location>
</feature>
<comment type="caution">
    <text evidence="2">The sequence shown here is derived from an EMBL/GenBank/DDBJ whole genome shotgun (WGS) entry which is preliminary data.</text>
</comment>
<accession>D1PWX6</accession>
<name>D1PWX6_9BACT</name>
<evidence type="ECO:0000256" key="1">
    <source>
        <dbReference type="SAM" id="Phobius"/>
    </source>
</evidence>
<keyword evidence="1" id="KW-0812">Transmembrane</keyword>
<protein>
    <submittedName>
        <fullName evidence="2">Uncharacterized protein</fullName>
    </submittedName>
</protein>
<keyword evidence="3" id="KW-1185">Reference proteome</keyword>
<keyword evidence="1" id="KW-0472">Membrane</keyword>
<evidence type="ECO:0000313" key="2">
    <source>
        <dbReference type="EMBL" id="EFA44102.1"/>
    </source>
</evidence>
<keyword evidence="1" id="KW-1133">Transmembrane helix</keyword>
<reference evidence="2 3" key="1">
    <citation type="submission" date="2009-10" db="EMBL/GenBank/DDBJ databases">
        <authorList>
            <person name="Qin X."/>
            <person name="Bachman B."/>
            <person name="Battles P."/>
            <person name="Bell A."/>
            <person name="Bess C."/>
            <person name="Bickham C."/>
            <person name="Chaboub L."/>
            <person name="Chen D."/>
            <person name="Coyle M."/>
            <person name="Deiros D.R."/>
            <person name="Dinh H."/>
            <person name="Forbes L."/>
            <person name="Fowler G."/>
            <person name="Francisco L."/>
            <person name="Fu Q."/>
            <person name="Gubbala S."/>
            <person name="Hale W."/>
            <person name="Han Y."/>
            <person name="Hemphill L."/>
            <person name="Highlander S.K."/>
            <person name="Hirani K."/>
            <person name="Hogues M."/>
            <person name="Jackson L."/>
            <person name="Jakkamsetti A."/>
            <person name="Javaid M."/>
            <person name="Jiang H."/>
            <person name="Korchina V."/>
            <person name="Kovar C."/>
            <person name="Lara F."/>
            <person name="Lee S."/>
            <person name="Mata R."/>
            <person name="Mathew T."/>
            <person name="Moen C."/>
            <person name="Morales K."/>
            <person name="Munidasa M."/>
            <person name="Nazareth L."/>
            <person name="Ngo R."/>
            <person name="Nguyen L."/>
            <person name="Okwuonu G."/>
            <person name="Ongeri F."/>
            <person name="Patil S."/>
            <person name="Petrosino J."/>
            <person name="Pham C."/>
            <person name="Pham P."/>
            <person name="Pu L.-L."/>
            <person name="Puazo M."/>
            <person name="Raj R."/>
            <person name="Reid J."/>
            <person name="Rouhana J."/>
            <person name="Saada N."/>
            <person name="Shang Y."/>
            <person name="Simmons D."/>
            <person name="Thornton R."/>
            <person name="Warren J."/>
            <person name="Weissenberger G."/>
            <person name="Zhang J."/>
            <person name="Zhang L."/>
            <person name="Zhou C."/>
            <person name="Zhu D."/>
            <person name="Muzny D."/>
            <person name="Worley K."/>
            <person name="Gibbs R."/>
        </authorList>
    </citation>
    <scope>NUCLEOTIDE SEQUENCE [LARGE SCALE GENOMIC DNA]</scope>
    <source>
        <strain evidence="2 3">DSM 17361</strain>
    </source>
</reference>
<organism evidence="2 3">
    <name type="scientific">Hallella bergensis DSM 17361</name>
    <dbReference type="NCBI Taxonomy" id="585502"/>
    <lineage>
        <taxon>Bacteria</taxon>
        <taxon>Pseudomonadati</taxon>
        <taxon>Bacteroidota</taxon>
        <taxon>Bacteroidia</taxon>
        <taxon>Bacteroidales</taxon>
        <taxon>Prevotellaceae</taxon>
        <taxon>Hallella</taxon>
    </lineage>
</organism>
<sequence>LNELFQPFKGGFHKQVQSYTIFVLIISFGFINPFIFHVYIEPFPYFCRPNRTNSLLVTTQRSDEKYMMRCG</sequence>
<dbReference type="EMBL" id="ACKS01000062">
    <property type="protein sequence ID" value="EFA44102.1"/>
    <property type="molecule type" value="Genomic_DNA"/>
</dbReference>
<feature type="transmembrane region" description="Helical" evidence="1">
    <location>
        <begin position="21"/>
        <end position="40"/>
    </location>
</feature>
<dbReference type="AlphaFoldDB" id="D1PWX6"/>